<proteinExistence type="predicted"/>
<name>A0A420EMK7_9SPHN</name>
<dbReference type="EMBL" id="RAPF01000003">
    <property type="protein sequence ID" value="RKF21910.1"/>
    <property type="molecule type" value="Genomic_DNA"/>
</dbReference>
<organism evidence="1 2">
    <name type="scientific">Altericroceibacterium spongiae</name>
    <dbReference type="NCBI Taxonomy" id="2320269"/>
    <lineage>
        <taxon>Bacteria</taxon>
        <taxon>Pseudomonadati</taxon>
        <taxon>Pseudomonadota</taxon>
        <taxon>Alphaproteobacteria</taxon>
        <taxon>Sphingomonadales</taxon>
        <taxon>Erythrobacteraceae</taxon>
        <taxon>Altericroceibacterium</taxon>
    </lineage>
</organism>
<sequence>MSLIEEANSRMTIRFSASEHTSVSPWRRFAASAVCGPACNDNDPEAPSDSILRAALRLFAEHGLSAARHARDKAEDAFFAADREAYRWWFAVCQALDRKVAAEVNHYSDDGQQSL</sequence>
<protein>
    <submittedName>
        <fullName evidence="1">Uncharacterized protein</fullName>
    </submittedName>
</protein>
<keyword evidence="2" id="KW-1185">Reference proteome</keyword>
<reference evidence="1 2" key="1">
    <citation type="submission" date="2018-09" db="EMBL/GenBank/DDBJ databases">
        <title>Altererythrobacter spongiae sp. nov., isolated from a marine sponge.</title>
        <authorList>
            <person name="Zhuang L."/>
            <person name="Luo L."/>
        </authorList>
    </citation>
    <scope>NUCLEOTIDE SEQUENCE [LARGE SCALE GENOMIC DNA]</scope>
    <source>
        <strain evidence="1 2">HN-Y73</strain>
    </source>
</reference>
<gene>
    <name evidence="1" type="ORF">D6851_07815</name>
</gene>
<dbReference type="Proteomes" id="UP000284395">
    <property type="component" value="Unassembled WGS sequence"/>
</dbReference>
<evidence type="ECO:0000313" key="2">
    <source>
        <dbReference type="Proteomes" id="UP000284395"/>
    </source>
</evidence>
<accession>A0A420EMK7</accession>
<evidence type="ECO:0000313" key="1">
    <source>
        <dbReference type="EMBL" id="RKF21910.1"/>
    </source>
</evidence>
<dbReference type="AlphaFoldDB" id="A0A420EMK7"/>
<comment type="caution">
    <text evidence="1">The sequence shown here is derived from an EMBL/GenBank/DDBJ whole genome shotgun (WGS) entry which is preliminary data.</text>
</comment>